<evidence type="ECO:0000313" key="3">
    <source>
        <dbReference type="Proteomes" id="UP000612055"/>
    </source>
</evidence>
<protein>
    <recommendedName>
        <fullName evidence="4">Ankyrin repeat domain-containing protein</fullName>
    </recommendedName>
</protein>
<feature type="compositionally biased region" description="Low complexity" evidence="1">
    <location>
        <begin position="644"/>
        <end position="664"/>
    </location>
</feature>
<dbReference type="GO" id="GO:0046513">
    <property type="term" value="P:ceramide biosynthetic process"/>
    <property type="evidence" value="ECO:0007669"/>
    <property type="project" value="TreeGrafter"/>
</dbReference>
<dbReference type="GO" id="GO:0004620">
    <property type="term" value="F:phospholipase activity"/>
    <property type="evidence" value="ECO:0007669"/>
    <property type="project" value="TreeGrafter"/>
</dbReference>
<dbReference type="GO" id="GO:0071944">
    <property type="term" value="C:cell periphery"/>
    <property type="evidence" value="ECO:0007669"/>
    <property type="project" value="TreeGrafter"/>
</dbReference>
<feature type="region of interest" description="Disordered" evidence="1">
    <location>
        <begin position="563"/>
        <end position="602"/>
    </location>
</feature>
<dbReference type="InterPro" id="IPR036770">
    <property type="entry name" value="Ankyrin_rpt-contain_sf"/>
</dbReference>
<feature type="compositionally biased region" description="Low complexity" evidence="1">
    <location>
        <begin position="577"/>
        <end position="589"/>
    </location>
</feature>
<dbReference type="SUPFAM" id="SSF48403">
    <property type="entry name" value="Ankyrin repeat"/>
    <property type="match status" value="1"/>
</dbReference>
<sequence length="718" mass="75111">MSSNEVATGLRLANKATARTLRGAEHTTIHLSEPVPCAAFQHHWTAPAAFRTMGRKQREKLLCLTAASGDLTNLQVALQATGLVLPGGKAAPLLCAAGRAGRLEVCKWLAARHRVDRDCWVSLFQAAAKGGQPAVCQWAVQQKEIGPGAGYPIEPDELERAAMQAAGKGHAQLVWWLLPAVLSPDPRGLRPAPGLHCRLLAAAAKGCDLDTVQRLCSLDGGPEAWAAAEGGGSGGRGVWGGGQAPAVQWDRVLGKAVRGHTGEWRAVTAFLLLRGARFGAPMGASAGLQGLYAHAARVPGPGALERLTWLASLGAGAPGQAALQAAVAAGNLAAVQWILRQGMPYLQLGDIQESVRRAAAGGRLALLRALHGGGCPLEPAGPLMQAAIEGGHLELARWLLAAFPRACFDKALASNDTWYEAYGAGNVELMAWLHEQGCPLDVSNWRWAAQCGCEAALEQLRDWGCRKTSSGDAYEAAANEGDLRTLEALRRLHAPFGPASGYMLSRAVKEAPLPCLKWLVEAGAPVDWSRLEGQGYWRMSGDSDEVEHWIAVESLKAARQAAAAEAAQRGKGKGAKGAKAPAPAKPAAKNPRKVAAKPTAKPTAKATAKAAAEASVAAAAKALVQRAVKAAARPPPAATRPRARAAAQARAQAPGGVAKRAPQGRGRGGAAGAKRKKPKRVKVWTVGRALDPPPGPDGRRPVTIAAMYASRNSWRNKL</sequence>
<name>A0A835YAH1_9CHLO</name>
<dbReference type="GO" id="GO:0016020">
    <property type="term" value="C:membrane"/>
    <property type="evidence" value="ECO:0007669"/>
    <property type="project" value="TreeGrafter"/>
</dbReference>
<reference evidence="2" key="1">
    <citation type="journal article" date="2020" name="bioRxiv">
        <title>Comparative genomics of Chlamydomonas.</title>
        <authorList>
            <person name="Craig R.J."/>
            <person name="Hasan A.R."/>
            <person name="Ness R.W."/>
            <person name="Keightley P.D."/>
        </authorList>
    </citation>
    <scope>NUCLEOTIDE SEQUENCE</scope>
    <source>
        <strain evidence="2">CCAP 11/70</strain>
    </source>
</reference>
<dbReference type="PANTHER" id="PTHR12393">
    <property type="entry name" value="SPHINGOMYELIN PHOSPHODIESTERASE RELATED"/>
    <property type="match status" value="1"/>
</dbReference>
<evidence type="ECO:0000313" key="2">
    <source>
        <dbReference type="EMBL" id="KAG2495320.1"/>
    </source>
</evidence>
<dbReference type="AlphaFoldDB" id="A0A835YAH1"/>
<keyword evidence="3" id="KW-1185">Reference proteome</keyword>
<evidence type="ECO:0000256" key="1">
    <source>
        <dbReference type="SAM" id="MobiDB-lite"/>
    </source>
</evidence>
<dbReference type="GO" id="GO:0030149">
    <property type="term" value="P:sphingolipid catabolic process"/>
    <property type="evidence" value="ECO:0007669"/>
    <property type="project" value="TreeGrafter"/>
</dbReference>
<dbReference type="PANTHER" id="PTHR12393:SF6">
    <property type="entry name" value="SPHINGOMYELIN PHOSPHODIESTERASE 2"/>
    <property type="match status" value="1"/>
</dbReference>
<comment type="caution">
    <text evidence="2">The sequence shown here is derived from an EMBL/GenBank/DDBJ whole genome shotgun (WGS) entry which is preliminary data.</text>
</comment>
<organism evidence="2 3">
    <name type="scientific">Edaphochlamys debaryana</name>
    <dbReference type="NCBI Taxonomy" id="47281"/>
    <lineage>
        <taxon>Eukaryota</taxon>
        <taxon>Viridiplantae</taxon>
        <taxon>Chlorophyta</taxon>
        <taxon>core chlorophytes</taxon>
        <taxon>Chlorophyceae</taxon>
        <taxon>CS clade</taxon>
        <taxon>Chlamydomonadales</taxon>
        <taxon>Chlamydomonadales incertae sedis</taxon>
        <taxon>Edaphochlamys</taxon>
    </lineage>
</organism>
<dbReference type="GO" id="GO:0005783">
    <property type="term" value="C:endoplasmic reticulum"/>
    <property type="evidence" value="ECO:0007669"/>
    <property type="project" value="TreeGrafter"/>
</dbReference>
<gene>
    <name evidence="2" type="ORF">HYH03_006590</name>
</gene>
<dbReference type="OrthoDB" id="536067at2759"/>
<dbReference type="Proteomes" id="UP000612055">
    <property type="component" value="Unassembled WGS sequence"/>
</dbReference>
<dbReference type="EMBL" id="JAEHOE010000025">
    <property type="protein sequence ID" value="KAG2495320.1"/>
    <property type="molecule type" value="Genomic_DNA"/>
</dbReference>
<proteinExistence type="predicted"/>
<accession>A0A835YAH1</accession>
<dbReference type="Gene3D" id="1.25.40.20">
    <property type="entry name" value="Ankyrin repeat-containing domain"/>
    <property type="match status" value="2"/>
</dbReference>
<evidence type="ECO:0008006" key="4">
    <source>
        <dbReference type="Google" id="ProtNLM"/>
    </source>
</evidence>
<feature type="region of interest" description="Disordered" evidence="1">
    <location>
        <begin position="631"/>
        <end position="702"/>
    </location>
</feature>
<feature type="compositionally biased region" description="Basic residues" evidence="1">
    <location>
        <begin position="673"/>
        <end position="682"/>
    </location>
</feature>